<dbReference type="Pfam" id="PF18330">
    <property type="entry name" value="Lig_C"/>
    <property type="match status" value="1"/>
</dbReference>
<dbReference type="InterPro" id="IPR001072">
    <property type="entry name" value="RNA_ligase_Pab1020"/>
</dbReference>
<dbReference type="EMBL" id="DSAC01000099">
    <property type="protein sequence ID" value="HHO74572.1"/>
    <property type="molecule type" value="Genomic_DNA"/>
</dbReference>
<name>A0A7C5WZS1_9AQUI</name>
<reference evidence="3" key="1">
    <citation type="journal article" date="2020" name="mSystems">
        <title>Genome- and Community-Level Interaction Insights into Carbon Utilization and Element Cycling Functions of Hydrothermarchaeota in Hydrothermal Sediment.</title>
        <authorList>
            <person name="Zhou Z."/>
            <person name="Liu Y."/>
            <person name="Xu W."/>
            <person name="Pan J."/>
            <person name="Luo Z.H."/>
            <person name="Li M."/>
        </authorList>
    </citation>
    <scope>NUCLEOTIDE SEQUENCE [LARGE SCALE GENOMIC DNA]</scope>
    <source>
        <strain evidence="3">SpSt-114</strain>
    </source>
</reference>
<dbReference type="Gene3D" id="3.30.70.2160">
    <property type="match status" value="1"/>
</dbReference>
<evidence type="ECO:0000259" key="1">
    <source>
        <dbReference type="Pfam" id="PF09414"/>
    </source>
</evidence>
<dbReference type="NCBIfam" id="TIGR01209">
    <property type="entry name" value="RNA ligase"/>
    <property type="match status" value="1"/>
</dbReference>
<dbReference type="Pfam" id="PF09414">
    <property type="entry name" value="RNA_ligase"/>
    <property type="match status" value="1"/>
</dbReference>
<dbReference type="Gene3D" id="3.30.1490.70">
    <property type="match status" value="1"/>
</dbReference>
<dbReference type="Gene3D" id="3.10.450.740">
    <property type="match status" value="1"/>
</dbReference>
<dbReference type="SUPFAM" id="SSF56091">
    <property type="entry name" value="DNA ligase/mRNA capping enzyme, catalytic domain"/>
    <property type="match status" value="1"/>
</dbReference>
<proteinExistence type="predicted"/>
<accession>A0A7C5WZS1</accession>
<dbReference type="PRINTS" id="PR01048">
    <property type="entry name" value="Y414FAMILY"/>
</dbReference>
<dbReference type="Gene3D" id="3.30.470.30">
    <property type="entry name" value="DNA ligase/mRNA capping enzyme"/>
    <property type="match status" value="1"/>
</dbReference>
<evidence type="ECO:0000313" key="3">
    <source>
        <dbReference type="EMBL" id="HHO74572.1"/>
    </source>
</evidence>
<sequence length="367" mass="42939">MTKLPPELIREALKKNKVKIENYKGIEYLRFVDDFKDVPRGTALFKSFTLWGYPHIGRIFQLSTGLKEQFTHPFFVEEKVDGYNTRIFLYDDQILALSRGGYVCPFTTERVEDFINLKFFEDHPNLVLCAEVAGPENPYVDEHPSYIKEDVQFFVFDIMEKDSQRFLPYREKEKLIEKYGLPSVERYGLFSVEDVDKLKGLMKRLNEEGREGVVMKEDSERDKRVKYVTLYSSLKDIEITSVNLLGLPPDYFTNRLLRLALFMEEEGIVADQELFLKVGKAFLEGLLKAIEMSKKDGRVYRTFRCRFKTRENALLFIESIKHASSQVQVLQRRLEKEGNYWVLEFDRVYLNMTGLLGHLLAGGSIFD</sequence>
<dbReference type="AlphaFoldDB" id="A0A7C5WZS1"/>
<dbReference type="CDD" id="cd07894">
    <property type="entry name" value="Adenylation_RNA_ligase"/>
    <property type="match status" value="1"/>
</dbReference>
<dbReference type="InterPro" id="IPR021122">
    <property type="entry name" value="RNA_ligase_dom_REL/Rnl2"/>
</dbReference>
<evidence type="ECO:0000259" key="2">
    <source>
        <dbReference type="Pfam" id="PF18330"/>
    </source>
</evidence>
<feature type="domain" description="RNA ligase" evidence="1">
    <location>
        <begin position="73"/>
        <end position="228"/>
    </location>
</feature>
<protein>
    <submittedName>
        <fullName evidence="3">RNA ligase</fullName>
    </submittedName>
</protein>
<keyword evidence="3" id="KW-0436">Ligase</keyword>
<organism evidence="3">
    <name type="scientific">Thermocrinis ruber</name>
    <dbReference type="NCBI Taxonomy" id="75906"/>
    <lineage>
        <taxon>Bacteria</taxon>
        <taxon>Pseudomonadati</taxon>
        <taxon>Aquificota</taxon>
        <taxon>Aquificia</taxon>
        <taxon>Aquificales</taxon>
        <taxon>Aquificaceae</taxon>
        <taxon>Thermocrinis</taxon>
    </lineage>
</organism>
<dbReference type="InterPro" id="IPR041596">
    <property type="entry name" value="Lig_Pab1020_C"/>
</dbReference>
<gene>
    <name evidence="3" type="ORF">ENN04_08095</name>
</gene>
<feature type="domain" description="RNA ligase Pab1020 C-terminal" evidence="2">
    <location>
        <begin position="245"/>
        <end position="363"/>
    </location>
</feature>
<comment type="caution">
    <text evidence="3">The sequence shown here is derived from an EMBL/GenBank/DDBJ whole genome shotgun (WGS) entry which is preliminary data.</text>
</comment>
<dbReference type="GO" id="GO:0016874">
    <property type="term" value="F:ligase activity"/>
    <property type="evidence" value="ECO:0007669"/>
    <property type="project" value="UniProtKB-KW"/>
</dbReference>